<dbReference type="STRING" id="1302690.BUE76_00085"/>
<dbReference type="CDD" id="cd08026">
    <property type="entry name" value="DUF326"/>
    <property type="match status" value="1"/>
</dbReference>
<proteinExistence type="predicted"/>
<evidence type="ECO:0000313" key="2">
    <source>
        <dbReference type="Proteomes" id="UP000184368"/>
    </source>
</evidence>
<name>A0A1M5HSB6_9BACT</name>
<reference evidence="1 2" key="1">
    <citation type="submission" date="2016-11" db="EMBL/GenBank/DDBJ databases">
        <authorList>
            <person name="Jaros S."/>
            <person name="Januszkiewicz K."/>
            <person name="Wedrychowicz H."/>
        </authorList>
    </citation>
    <scope>NUCLEOTIDE SEQUENCE [LARGE SCALE GENOMIC DNA]</scope>
    <source>
        <strain evidence="1 2">DSM 26897</strain>
    </source>
</reference>
<dbReference type="Proteomes" id="UP000184368">
    <property type="component" value="Unassembled WGS sequence"/>
</dbReference>
<gene>
    <name evidence="1" type="ORF">SAMN05444008_12037</name>
</gene>
<organism evidence="1 2">
    <name type="scientific">Cnuella takakiae</name>
    <dbReference type="NCBI Taxonomy" id="1302690"/>
    <lineage>
        <taxon>Bacteria</taxon>
        <taxon>Pseudomonadati</taxon>
        <taxon>Bacteroidota</taxon>
        <taxon>Chitinophagia</taxon>
        <taxon>Chitinophagales</taxon>
        <taxon>Chitinophagaceae</taxon>
        <taxon>Cnuella</taxon>
    </lineage>
</organism>
<dbReference type="AlphaFoldDB" id="A0A1M5HSB6"/>
<dbReference type="PANTHER" id="PTHR37310:SF1">
    <property type="entry name" value="CYTOPLASMIC PROTEIN"/>
    <property type="match status" value="1"/>
</dbReference>
<dbReference type="Pfam" id="PF03860">
    <property type="entry name" value="Csp"/>
    <property type="match status" value="1"/>
</dbReference>
<accession>A0A1M5HSB6</accession>
<evidence type="ECO:0008006" key="3">
    <source>
        <dbReference type="Google" id="ProtNLM"/>
    </source>
</evidence>
<dbReference type="OrthoDB" id="5396211at2"/>
<dbReference type="PANTHER" id="PTHR37310">
    <property type="entry name" value="CYTOPLASMIC PROTEIN-RELATED"/>
    <property type="match status" value="1"/>
</dbReference>
<dbReference type="Gene3D" id="1.20.1270.360">
    <property type="match status" value="1"/>
</dbReference>
<dbReference type="InterPro" id="IPR044543">
    <property type="entry name" value="YHJQ-like"/>
</dbReference>
<sequence length="123" mass="13790">MEHQQPGHHHSGHKHESLIQTLLDCARACEACAAACLDEKDVTAMAHCIELDRDCAEICFLGAKLLLRDSEVSHKFLVVCEEACRLCAAECSMHDHDHCKRCAEACRRCEQACHEHHGQQQMA</sequence>
<keyword evidence="2" id="KW-1185">Reference proteome</keyword>
<evidence type="ECO:0000313" key="1">
    <source>
        <dbReference type="EMBL" id="SHG18830.1"/>
    </source>
</evidence>
<dbReference type="EMBL" id="FQUO01000020">
    <property type="protein sequence ID" value="SHG18830.1"/>
    <property type="molecule type" value="Genomic_DNA"/>
</dbReference>
<protein>
    <recommendedName>
        <fullName evidence="3">Four-helix bundle copper-binding protein</fullName>
    </recommendedName>
</protein>
<dbReference type="InterPro" id="IPR005560">
    <property type="entry name" value="Csp_YhjQ"/>
</dbReference>